<comment type="caution">
    <text evidence="1">The sequence shown here is derived from an EMBL/GenBank/DDBJ whole genome shotgun (WGS) entry which is preliminary data.</text>
</comment>
<evidence type="ECO:0000313" key="1">
    <source>
        <dbReference type="EMBL" id="KAF2731478.1"/>
    </source>
</evidence>
<keyword evidence="2" id="KW-1185">Reference proteome</keyword>
<gene>
    <name evidence="1" type="ORF">EJ04DRAFT_443010</name>
</gene>
<feature type="non-terminal residue" evidence="1">
    <location>
        <position position="1"/>
    </location>
</feature>
<name>A0A9P4QPV1_9PLEO</name>
<organism evidence="1 2">
    <name type="scientific">Polyplosphaeria fusca</name>
    <dbReference type="NCBI Taxonomy" id="682080"/>
    <lineage>
        <taxon>Eukaryota</taxon>
        <taxon>Fungi</taxon>
        <taxon>Dikarya</taxon>
        <taxon>Ascomycota</taxon>
        <taxon>Pezizomycotina</taxon>
        <taxon>Dothideomycetes</taxon>
        <taxon>Pleosporomycetidae</taxon>
        <taxon>Pleosporales</taxon>
        <taxon>Tetraplosphaeriaceae</taxon>
        <taxon>Polyplosphaeria</taxon>
    </lineage>
</organism>
<reference evidence="1" key="1">
    <citation type="journal article" date="2020" name="Stud. Mycol.">
        <title>101 Dothideomycetes genomes: a test case for predicting lifestyles and emergence of pathogens.</title>
        <authorList>
            <person name="Haridas S."/>
            <person name="Albert R."/>
            <person name="Binder M."/>
            <person name="Bloem J."/>
            <person name="Labutti K."/>
            <person name="Salamov A."/>
            <person name="Andreopoulos B."/>
            <person name="Baker S."/>
            <person name="Barry K."/>
            <person name="Bills G."/>
            <person name="Bluhm B."/>
            <person name="Cannon C."/>
            <person name="Castanera R."/>
            <person name="Culley D."/>
            <person name="Daum C."/>
            <person name="Ezra D."/>
            <person name="Gonzalez J."/>
            <person name="Henrissat B."/>
            <person name="Kuo A."/>
            <person name="Liang C."/>
            <person name="Lipzen A."/>
            <person name="Lutzoni F."/>
            <person name="Magnuson J."/>
            <person name="Mondo S."/>
            <person name="Nolan M."/>
            <person name="Ohm R."/>
            <person name="Pangilinan J."/>
            <person name="Park H.-J."/>
            <person name="Ramirez L."/>
            <person name="Alfaro M."/>
            <person name="Sun H."/>
            <person name="Tritt A."/>
            <person name="Yoshinaga Y."/>
            <person name="Zwiers L.-H."/>
            <person name="Turgeon B."/>
            <person name="Goodwin S."/>
            <person name="Spatafora J."/>
            <person name="Crous P."/>
            <person name="Grigoriev I."/>
        </authorList>
    </citation>
    <scope>NUCLEOTIDE SEQUENCE</scope>
    <source>
        <strain evidence="1">CBS 125425</strain>
    </source>
</reference>
<accession>A0A9P4QPV1</accession>
<proteinExistence type="predicted"/>
<protein>
    <submittedName>
        <fullName evidence="1">Uncharacterized protein</fullName>
    </submittedName>
</protein>
<dbReference type="OrthoDB" id="188042at2759"/>
<dbReference type="AlphaFoldDB" id="A0A9P4QPV1"/>
<dbReference type="EMBL" id="ML996195">
    <property type="protein sequence ID" value="KAF2731478.1"/>
    <property type="molecule type" value="Genomic_DNA"/>
</dbReference>
<sequence>LPSAFANTLRNTRPQVHFKDVQVASAPLTLDNLDQLNNVGGGDVYLTSNVDVTTNPQWLNGIKPDENGSTGEEKSAVIIVVDKGNGVVDAFYMYFCAFNWGGVVLEKQLGT</sequence>
<evidence type="ECO:0000313" key="2">
    <source>
        <dbReference type="Proteomes" id="UP000799444"/>
    </source>
</evidence>
<dbReference type="Proteomes" id="UP000799444">
    <property type="component" value="Unassembled WGS sequence"/>
</dbReference>